<dbReference type="Pfam" id="PF20415">
    <property type="entry name" value="DUF6699"/>
    <property type="match status" value="1"/>
</dbReference>
<gene>
    <name evidence="3" type="ORF">JR316_010942</name>
</gene>
<dbReference type="InterPro" id="IPR046522">
    <property type="entry name" value="DUF6699"/>
</dbReference>
<evidence type="ECO:0000313" key="3">
    <source>
        <dbReference type="EMBL" id="KAG5164436.1"/>
    </source>
</evidence>
<reference evidence="3" key="1">
    <citation type="submission" date="2021-02" db="EMBL/GenBank/DDBJ databases">
        <title>Psilocybe cubensis genome.</title>
        <authorList>
            <person name="Mckernan K.J."/>
            <person name="Crawford S."/>
            <person name="Trippe A."/>
            <person name="Kane L.T."/>
            <person name="Mclaughlin S."/>
        </authorList>
    </citation>
    <scope>NUCLEOTIDE SEQUENCE [LARGE SCALE GENOMIC DNA]</scope>
    <source>
        <strain evidence="3">MGC-MH-2018</strain>
    </source>
</reference>
<evidence type="ECO:0000259" key="2">
    <source>
        <dbReference type="Pfam" id="PF20415"/>
    </source>
</evidence>
<sequence>MPGVNRHVHFNGKASPASSSSSWPSSGGPITPPPTYGYVPPHYPLHPTAESNGFVNPVLSPNNPTFDFNLTKPPTSMMDYASIPVSIWQQPATSPPVPSMAVVCEQLPWILNIPGNIQFGYVSVGDLVFGLYKALSTPVSQSEFLTLSPRGQHAVSKAFKNRCKVCFDSDEYRTEFSQGVKRVDFLVGFTKFSGVRPDKIGKWTLLVRADE</sequence>
<dbReference type="OrthoDB" id="3224413at2759"/>
<feature type="region of interest" description="Disordered" evidence="1">
    <location>
        <begin position="1"/>
        <end position="28"/>
    </location>
</feature>
<evidence type="ECO:0000256" key="1">
    <source>
        <dbReference type="SAM" id="MobiDB-lite"/>
    </source>
</evidence>
<feature type="compositionally biased region" description="Low complexity" evidence="1">
    <location>
        <begin position="15"/>
        <end position="28"/>
    </location>
</feature>
<protein>
    <recommendedName>
        <fullName evidence="2">DUF6699 domain-containing protein</fullName>
    </recommendedName>
</protein>
<dbReference type="EMBL" id="JAFIQS010000012">
    <property type="protein sequence ID" value="KAG5164436.1"/>
    <property type="molecule type" value="Genomic_DNA"/>
</dbReference>
<feature type="domain" description="DUF6699" evidence="2">
    <location>
        <begin position="67"/>
        <end position="197"/>
    </location>
</feature>
<organism evidence="3">
    <name type="scientific">Psilocybe cubensis</name>
    <name type="common">Psychedelic mushroom</name>
    <name type="synonym">Stropharia cubensis</name>
    <dbReference type="NCBI Taxonomy" id="181762"/>
    <lineage>
        <taxon>Eukaryota</taxon>
        <taxon>Fungi</taxon>
        <taxon>Dikarya</taxon>
        <taxon>Basidiomycota</taxon>
        <taxon>Agaricomycotina</taxon>
        <taxon>Agaricomycetes</taxon>
        <taxon>Agaricomycetidae</taxon>
        <taxon>Agaricales</taxon>
        <taxon>Agaricineae</taxon>
        <taxon>Strophariaceae</taxon>
        <taxon>Psilocybe</taxon>
    </lineage>
</organism>
<name>A0A8H8CG90_PSICU</name>
<accession>A0A8H8CG90</accession>
<comment type="caution">
    <text evidence="3">The sequence shown here is derived from an EMBL/GenBank/DDBJ whole genome shotgun (WGS) entry which is preliminary data.</text>
</comment>
<dbReference type="AlphaFoldDB" id="A0A8H8CG90"/>
<proteinExistence type="predicted"/>
<feature type="compositionally biased region" description="Basic residues" evidence="1">
    <location>
        <begin position="1"/>
        <end position="10"/>
    </location>
</feature>